<name>A0AAN9WZP0_PSOTE</name>
<feature type="compositionally biased region" description="Basic and acidic residues" evidence="1">
    <location>
        <begin position="86"/>
        <end position="100"/>
    </location>
</feature>
<dbReference type="PANTHER" id="PTHR37613:SF5">
    <property type="entry name" value="DUF4378 DOMAIN-CONTAINING PROTEIN"/>
    <property type="match status" value="1"/>
</dbReference>
<organism evidence="2 3">
    <name type="scientific">Psophocarpus tetragonolobus</name>
    <name type="common">Winged bean</name>
    <name type="synonym">Dolichos tetragonolobus</name>
    <dbReference type="NCBI Taxonomy" id="3891"/>
    <lineage>
        <taxon>Eukaryota</taxon>
        <taxon>Viridiplantae</taxon>
        <taxon>Streptophyta</taxon>
        <taxon>Embryophyta</taxon>
        <taxon>Tracheophyta</taxon>
        <taxon>Spermatophyta</taxon>
        <taxon>Magnoliopsida</taxon>
        <taxon>eudicotyledons</taxon>
        <taxon>Gunneridae</taxon>
        <taxon>Pentapetalae</taxon>
        <taxon>rosids</taxon>
        <taxon>fabids</taxon>
        <taxon>Fabales</taxon>
        <taxon>Fabaceae</taxon>
        <taxon>Papilionoideae</taxon>
        <taxon>50 kb inversion clade</taxon>
        <taxon>NPAAA clade</taxon>
        <taxon>indigoferoid/millettioid clade</taxon>
        <taxon>Phaseoleae</taxon>
        <taxon>Psophocarpus</taxon>
    </lineage>
</organism>
<accession>A0AAN9WZP0</accession>
<feature type="compositionally biased region" description="Basic and acidic residues" evidence="1">
    <location>
        <begin position="38"/>
        <end position="49"/>
    </location>
</feature>
<dbReference type="Proteomes" id="UP001386955">
    <property type="component" value="Unassembled WGS sequence"/>
</dbReference>
<reference evidence="2 3" key="1">
    <citation type="submission" date="2024-01" db="EMBL/GenBank/DDBJ databases">
        <title>The genomes of 5 underutilized Papilionoideae crops provide insights into root nodulation and disease resistanc.</title>
        <authorList>
            <person name="Jiang F."/>
        </authorList>
    </citation>
    <scope>NUCLEOTIDE SEQUENCE [LARGE SCALE GENOMIC DNA]</scope>
    <source>
        <strain evidence="2">DUOXIRENSHENG_FW03</strain>
        <tissue evidence="2">Leaves</tissue>
    </source>
</reference>
<dbReference type="PANTHER" id="PTHR37613">
    <property type="entry name" value="DUF4378 DOMAIN PROTEIN"/>
    <property type="match status" value="1"/>
</dbReference>
<keyword evidence="3" id="KW-1185">Reference proteome</keyword>
<evidence type="ECO:0000313" key="2">
    <source>
        <dbReference type="EMBL" id="KAK7383247.1"/>
    </source>
</evidence>
<comment type="caution">
    <text evidence="2">The sequence shown here is derived from an EMBL/GenBank/DDBJ whole genome shotgun (WGS) entry which is preliminary data.</text>
</comment>
<feature type="region of interest" description="Disordered" evidence="1">
    <location>
        <begin position="38"/>
        <end position="57"/>
    </location>
</feature>
<sequence>MALATPRPRKRLADYLNEEQEPFILEVYLSESEYSKRWSWDGDSSHTSEKPTTSGLNKRKKGLLPFFQVLKGLYNKLVFHKESKNSVTKFHDQRNKHEDGPEPIQFSSDRISTMFNPCSDIDEEGPSCPSILSHRDQHLFYSHTLCNMEPQRRKRQRCIMEGSPELLRKVRVRKVPNVSEDVRRMQQRIRSFGVIQPKKITEDSLLSAAILSSLLDQSIKKGNCTRELGVLIPGTNEVSQMLKSKRVLHRIKKMLFDCVKDIAITVPTEDDRKKGYRQLMGPLENENILRQRTKEWDHQAMGVANPANLLTLDSLNSIMDWSKFESHVKDISFEVTDAILDNIKYEIVSEIIGNLKPNI</sequence>
<dbReference type="AlphaFoldDB" id="A0AAN9WZP0"/>
<proteinExistence type="predicted"/>
<evidence type="ECO:0000313" key="3">
    <source>
        <dbReference type="Proteomes" id="UP001386955"/>
    </source>
</evidence>
<feature type="region of interest" description="Disordered" evidence="1">
    <location>
        <begin position="86"/>
        <end position="107"/>
    </location>
</feature>
<evidence type="ECO:0000256" key="1">
    <source>
        <dbReference type="SAM" id="MobiDB-lite"/>
    </source>
</evidence>
<evidence type="ECO:0008006" key="4">
    <source>
        <dbReference type="Google" id="ProtNLM"/>
    </source>
</evidence>
<dbReference type="EMBL" id="JAYMYS010000008">
    <property type="protein sequence ID" value="KAK7383247.1"/>
    <property type="molecule type" value="Genomic_DNA"/>
</dbReference>
<gene>
    <name evidence="2" type="ORF">VNO78_28921</name>
</gene>
<protein>
    <recommendedName>
        <fullName evidence="4">DUF4378 domain-containing protein</fullName>
    </recommendedName>
</protein>